<dbReference type="EMBL" id="HBKN01014085">
    <property type="protein sequence ID" value="CAE2289922.1"/>
    <property type="molecule type" value="Transcribed_RNA"/>
</dbReference>
<sequence length="159" mass="17097">MSALSRPSAGIPQQDLVSDPVPEQDIVDSLSWQHVLFPDGHLASRASSFASLKSLVESSSEEEEDYQGQDDLADEGAAEGGGSRGPRGAGGQSMLDISCDDSTTEISARGEEIWISLPREVRLEGRRRSQVVKAEGKEGMLLGSLRDAMKKRGVILKNE</sequence>
<accession>A0A7S4KBK4</accession>
<feature type="region of interest" description="Disordered" evidence="1">
    <location>
        <begin position="53"/>
        <end position="102"/>
    </location>
</feature>
<feature type="compositionally biased region" description="Acidic residues" evidence="1">
    <location>
        <begin position="59"/>
        <end position="77"/>
    </location>
</feature>
<organism evidence="2">
    <name type="scientific">Guillardia theta</name>
    <name type="common">Cryptophyte</name>
    <name type="synonym">Cryptomonas phi</name>
    <dbReference type="NCBI Taxonomy" id="55529"/>
    <lineage>
        <taxon>Eukaryota</taxon>
        <taxon>Cryptophyceae</taxon>
        <taxon>Pyrenomonadales</taxon>
        <taxon>Geminigeraceae</taxon>
        <taxon>Guillardia</taxon>
    </lineage>
</organism>
<feature type="compositionally biased region" description="Gly residues" evidence="1">
    <location>
        <begin position="78"/>
        <end position="91"/>
    </location>
</feature>
<protein>
    <submittedName>
        <fullName evidence="2">Uncharacterized protein</fullName>
    </submittedName>
</protein>
<proteinExistence type="predicted"/>
<reference evidence="2" key="1">
    <citation type="submission" date="2021-01" db="EMBL/GenBank/DDBJ databases">
        <authorList>
            <person name="Corre E."/>
            <person name="Pelletier E."/>
            <person name="Niang G."/>
            <person name="Scheremetjew M."/>
            <person name="Finn R."/>
            <person name="Kale V."/>
            <person name="Holt S."/>
            <person name="Cochrane G."/>
            <person name="Meng A."/>
            <person name="Brown T."/>
            <person name="Cohen L."/>
        </authorList>
    </citation>
    <scope>NUCLEOTIDE SEQUENCE</scope>
    <source>
        <strain evidence="2">CCMP 2712</strain>
    </source>
</reference>
<gene>
    <name evidence="2" type="ORF">GTHE00462_LOCUS10955</name>
</gene>
<name>A0A7S4KBK4_GUITH</name>
<evidence type="ECO:0000313" key="2">
    <source>
        <dbReference type="EMBL" id="CAE2289922.1"/>
    </source>
</evidence>
<evidence type="ECO:0000256" key="1">
    <source>
        <dbReference type="SAM" id="MobiDB-lite"/>
    </source>
</evidence>
<feature type="region of interest" description="Disordered" evidence="1">
    <location>
        <begin position="1"/>
        <end position="22"/>
    </location>
</feature>
<dbReference type="AlphaFoldDB" id="A0A7S4KBK4"/>